<comment type="caution">
    <text evidence="2">The sequence shown here is derived from an EMBL/GenBank/DDBJ whole genome shotgun (WGS) entry which is preliminary data.</text>
</comment>
<organism evidence="2 3">
    <name type="scientific">Oedothorax gibbosus</name>
    <dbReference type="NCBI Taxonomy" id="931172"/>
    <lineage>
        <taxon>Eukaryota</taxon>
        <taxon>Metazoa</taxon>
        <taxon>Ecdysozoa</taxon>
        <taxon>Arthropoda</taxon>
        <taxon>Chelicerata</taxon>
        <taxon>Arachnida</taxon>
        <taxon>Araneae</taxon>
        <taxon>Araneomorphae</taxon>
        <taxon>Entelegynae</taxon>
        <taxon>Araneoidea</taxon>
        <taxon>Linyphiidae</taxon>
        <taxon>Erigoninae</taxon>
        <taxon>Oedothorax</taxon>
    </lineage>
</organism>
<evidence type="ECO:0000256" key="1">
    <source>
        <dbReference type="SAM" id="MobiDB-lite"/>
    </source>
</evidence>
<evidence type="ECO:0000313" key="3">
    <source>
        <dbReference type="Proteomes" id="UP000827092"/>
    </source>
</evidence>
<feature type="compositionally biased region" description="Polar residues" evidence="1">
    <location>
        <begin position="141"/>
        <end position="156"/>
    </location>
</feature>
<feature type="region of interest" description="Disordered" evidence="1">
    <location>
        <begin position="99"/>
        <end position="156"/>
    </location>
</feature>
<dbReference type="InterPro" id="IPR027921">
    <property type="entry name" value="NOPCHAP1"/>
</dbReference>
<keyword evidence="3" id="KW-1185">Reference proteome</keyword>
<name>A0AAV6V313_9ARAC</name>
<proteinExistence type="predicted"/>
<accession>A0AAV6V313</accession>
<protein>
    <submittedName>
        <fullName evidence="2">Uncharacterized protein</fullName>
    </submittedName>
</protein>
<feature type="compositionally biased region" description="Acidic residues" evidence="1">
    <location>
        <begin position="99"/>
        <end position="123"/>
    </location>
</feature>
<gene>
    <name evidence="2" type="ORF">JTE90_005828</name>
</gene>
<dbReference type="Proteomes" id="UP000827092">
    <property type="component" value="Unassembled WGS sequence"/>
</dbReference>
<dbReference type="Pfam" id="PF15370">
    <property type="entry name" value="NOPCHAP1"/>
    <property type="match status" value="1"/>
</dbReference>
<dbReference type="AlphaFoldDB" id="A0AAV6V313"/>
<evidence type="ECO:0000313" key="2">
    <source>
        <dbReference type="EMBL" id="KAG8190792.1"/>
    </source>
</evidence>
<dbReference type="GO" id="GO:0000492">
    <property type="term" value="P:box C/D snoRNP assembly"/>
    <property type="evidence" value="ECO:0007669"/>
    <property type="project" value="InterPro"/>
</dbReference>
<dbReference type="EMBL" id="JAFNEN010000174">
    <property type="protein sequence ID" value="KAG8190792.1"/>
    <property type="molecule type" value="Genomic_DNA"/>
</dbReference>
<reference evidence="2 3" key="1">
    <citation type="journal article" date="2022" name="Nat. Ecol. Evol.">
        <title>A masculinizing supergene underlies an exaggerated male reproductive morph in a spider.</title>
        <authorList>
            <person name="Hendrickx F."/>
            <person name="De Corte Z."/>
            <person name="Sonet G."/>
            <person name="Van Belleghem S.M."/>
            <person name="Kostlbacher S."/>
            <person name="Vangestel C."/>
        </authorList>
    </citation>
    <scope>NUCLEOTIDE SEQUENCE [LARGE SCALE GENOMIC DNA]</scope>
    <source>
        <strain evidence="2">W744_W776</strain>
    </source>
</reference>
<sequence>MNAEQVSSNPQLLYSEHINTNDTKHIVQLIERKNKEKPAMKFTKSPVLSKVLDLLPRLKQAEADLKTKDQNELNIEICDENSPAIEMNVAIPKVLQENDTELCSESSNEETFEDDENDSEVSSDENSSSSEESGEEDMLCISSQRTLPQTKNSSVQNQKLVIEYLPESEQNGLLTTSSKSCELINDVSDDPPAKKLCH</sequence>